<evidence type="ECO:0000313" key="2">
    <source>
        <dbReference type="Proteomes" id="UP000243847"/>
    </source>
</evidence>
<dbReference type="EMBL" id="AP017457">
    <property type="protein sequence ID" value="BAU99339.1"/>
    <property type="molecule type" value="Genomic_DNA"/>
</dbReference>
<dbReference type="KEGG" id="amin:AUMI_17970"/>
<dbReference type="NCBIfam" id="TIGR03543">
    <property type="entry name" value="divI1A_rptt_fam"/>
    <property type="match status" value="1"/>
</dbReference>
<protein>
    <recommendedName>
        <fullName evidence="3">DivIVA domain-containing protein</fullName>
    </recommendedName>
</protein>
<name>A0A173LWV2_9MICO</name>
<reference evidence="1 2" key="1">
    <citation type="journal article" date="2016" name="Genome Announc.">
        <title>Complete Genome Sequence of Aurantimicrobium minutum Type Strain KNCT, a Planktonic Ultramicrobacterium Isolated from River Water.</title>
        <authorList>
            <person name="Nakai R."/>
            <person name="Fujisawa T."/>
            <person name="Nakamura Y."/>
            <person name="Nishide H."/>
            <person name="Uchiyama I."/>
            <person name="Baba T."/>
            <person name="Toyoda A."/>
            <person name="Fujiyama A."/>
            <person name="Naganuma T."/>
            <person name="Niki H."/>
        </authorList>
    </citation>
    <scope>NUCLEOTIDE SEQUENCE [LARGE SCALE GENOMIC DNA]</scope>
    <source>
        <strain evidence="1 2">KNC</strain>
    </source>
</reference>
<dbReference type="OrthoDB" id="3480096at2"/>
<dbReference type="Proteomes" id="UP000243847">
    <property type="component" value="Chromosome sequence1"/>
</dbReference>
<dbReference type="AlphaFoldDB" id="A0A173LWV2"/>
<evidence type="ECO:0000313" key="1">
    <source>
        <dbReference type="EMBL" id="BAU99339.1"/>
    </source>
</evidence>
<gene>
    <name evidence="1" type="ORF">AUMI_17970</name>
</gene>
<proteinExistence type="predicted"/>
<dbReference type="GeneID" id="80451990"/>
<dbReference type="NCBIfam" id="TIGR03544">
    <property type="entry name" value="DivI1A_domain"/>
    <property type="match status" value="3"/>
</dbReference>
<dbReference type="InterPro" id="IPR019933">
    <property type="entry name" value="DivIVA_domain"/>
</dbReference>
<sequence length="183" mass="19836">MSFPRVKRGARGYNAEQVDAFIAQARVAYDSNIAGAVTLTSTDIRNTAFSLQKGGYSTRHVDGALERLETAFAERERAVALATMGEAAWLQQTSELSAALTSRFARKPGQRFNKAKFLAQGYKVKDVDAFAERVNAFLTTGEPLSVADVRSVTFRPGRGGYDEAQVDAVLDALVELLLALGNN</sequence>
<dbReference type="InterPro" id="IPR019932">
    <property type="entry name" value="CHP03543"/>
</dbReference>
<evidence type="ECO:0008006" key="3">
    <source>
        <dbReference type="Google" id="ProtNLM"/>
    </source>
</evidence>
<accession>A0A173LWV2</accession>
<organism evidence="1 2">
    <name type="scientific">Aurantimicrobium minutum</name>
    <dbReference type="NCBI Taxonomy" id="708131"/>
    <lineage>
        <taxon>Bacteria</taxon>
        <taxon>Bacillati</taxon>
        <taxon>Actinomycetota</taxon>
        <taxon>Actinomycetes</taxon>
        <taxon>Micrococcales</taxon>
        <taxon>Microbacteriaceae</taxon>
        <taxon>Aurantimicrobium</taxon>
    </lineage>
</organism>
<dbReference type="Gene3D" id="6.10.250.660">
    <property type="match status" value="1"/>
</dbReference>
<dbReference type="RefSeq" id="WP_096381617.1">
    <property type="nucleotide sequence ID" value="NZ_AP017457.1"/>
</dbReference>